<evidence type="ECO:0000256" key="1">
    <source>
        <dbReference type="SAM" id="MobiDB-lite"/>
    </source>
</evidence>
<gene>
    <name evidence="3" type="ORF">AV649_18120</name>
</gene>
<protein>
    <recommendedName>
        <fullName evidence="2">DUF4097 domain-containing protein</fullName>
    </recommendedName>
</protein>
<feature type="domain" description="DUF4097" evidence="2">
    <location>
        <begin position="48"/>
        <end position="285"/>
    </location>
</feature>
<dbReference type="Pfam" id="PF13349">
    <property type="entry name" value="DUF4097"/>
    <property type="match status" value="1"/>
</dbReference>
<organism evidence="3 4">
    <name type="scientific">Rossellomorea marisflavi</name>
    <dbReference type="NCBI Taxonomy" id="189381"/>
    <lineage>
        <taxon>Bacteria</taxon>
        <taxon>Bacillati</taxon>
        <taxon>Bacillota</taxon>
        <taxon>Bacilli</taxon>
        <taxon>Bacillales</taxon>
        <taxon>Bacillaceae</taxon>
        <taxon>Rossellomorea</taxon>
    </lineage>
</organism>
<dbReference type="EMBL" id="LQQY01000011">
    <property type="protein sequence ID" value="KZE50135.1"/>
    <property type="molecule type" value="Genomic_DNA"/>
</dbReference>
<evidence type="ECO:0000313" key="4">
    <source>
        <dbReference type="Proteomes" id="UP000076510"/>
    </source>
</evidence>
<name>A0A165KTR8_9BACI</name>
<accession>A0A165KTR8</accession>
<comment type="caution">
    <text evidence="3">The sequence shown here is derived from an EMBL/GenBank/DDBJ whole genome shotgun (WGS) entry which is preliminary data.</text>
</comment>
<sequence length="286" mass="30609">MKKNVFAIVVALLALGAIFLILNDRTTLFAKGGTSTDSVKVKDGTKLIHLSLGSGDTKIVTTDDDEVRVEFNGKGTMNLEDRGDEINLDVKMKPIFYIGFNNKKFDTIVFLPQNYENNLEIEVGSGELIFIPDEMMSLDDLKTEIGSGDMKIGNFNTGSFTYKGSSGDFVGKDIKTREGSVDMGSGDVLLTGYEGPLKGSVSSGDLSVSMKKLSGDVDFTIGSGDVDLNLPEDASFKLNGKAGSGDILNTIDLKDQTSSERSVKGTKGSGKHSINVDLSSGDMIIR</sequence>
<feature type="region of interest" description="Disordered" evidence="1">
    <location>
        <begin position="256"/>
        <end position="286"/>
    </location>
</feature>
<dbReference type="RefSeq" id="WP_053072532.1">
    <property type="nucleotide sequence ID" value="NZ_CP047095.1"/>
</dbReference>
<dbReference type="OrthoDB" id="2940757at2"/>
<reference evidence="4" key="1">
    <citation type="submission" date="2016-01" db="EMBL/GenBank/DDBJ databases">
        <title>Whole genome sequencing of Bhargavaea cecembensis T14.</title>
        <authorList>
            <person name="Hong K.W."/>
        </authorList>
    </citation>
    <scope>NUCLEOTIDE SEQUENCE [LARGE SCALE GENOMIC DNA]</scope>
    <source>
        <strain evidence="4">M19</strain>
    </source>
</reference>
<dbReference type="Proteomes" id="UP000076510">
    <property type="component" value="Unassembled WGS sequence"/>
</dbReference>
<evidence type="ECO:0000259" key="2">
    <source>
        <dbReference type="Pfam" id="PF13349"/>
    </source>
</evidence>
<dbReference type="Gene3D" id="2.160.20.120">
    <property type="match status" value="1"/>
</dbReference>
<evidence type="ECO:0000313" key="3">
    <source>
        <dbReference type="EMBL" id="KZE50135.1"/>
    </source>
</evidence>
<dbReference type="AlphaFoldDB" id="A0A165KTR8"/>
<proteinExistence type="predicted"/>
<dbReference type="InterPro" id="IPR025164">
    <property type="entry name" value="Toastrack_DUF4097"/>
</dbReference>